<dbReference type="Gene3D" id="2.40.50.40">
    <property type="match status" value="1"/>
</dbReference>
<keyword evidence="4" id="KW-1185">Reference proteome</keyword>
<proteinExistence type="predicted"/>
<dbReference type="InterPro" id="IPR023780">
    <property type="entry name" value="Chromo_domain"/>
</dbReference>
<organism evidence="3 4">
    <name type="scientific">Phytophthora megakarya</name>
    <dbReference type="NCBI Taxonomy" id="4795"/>
    <lineage>
        <taxon>Eukaryota</taxon>
        <taxon>Sar</taxon>
        <taxon>Stramenopiles</taxon>
        <taxon>Oomycota</taxon>
        <taxon>Peronosporomycetes</taxon>
        <taxon>Peronosporales</taxon>
        <taxon>Peronosporaceae</taxon>
        <taxon>Phytophthora</taxon>
    </lineage>
</organism>
<evidence type="ECO:0000259" key="2">
    <source>
        <dbReference type="PROSITE" id="PS50013"/>
    </source>
</evidence>
<sequence length="298" mass="34530">MKLLGTKLEMTTAHRAQADGQVERQNRVLEDSLRCMTSYHGSDWVDHLGTIEYGHATLINASTKMSLFQIDTGRIPRVMGHEATATDTRNDLARNFVQKRQQIVQQARANLSEAQQRQKKYYDQKRSSVTFAVGDMVLLSTKNLPLAHSTRGTELEKMKLAPRYIGPYKIVRMVNDNVARLELPRSMASLHNYFNIDLLKPFKQTSLRFADRPVSKTTPVFATDNEEPMYVVEKLVKRRIFNRKPEFLVKWVGLPEDENYRESEQDIKHVSHWKQLVRQLRDDQRNIKVGRMSGSSRN</sequence>
<dbReference type="InterPro" id="IPR016197">
    <property type="entry name" value="Chromo-like_dom_sf"/>
</dbReference>
<dbReference type="OrthoDB" id="74300at2759"/>
<dbReference type="InterPro" id="IPR000953">
    <property type="entry name" value="Chromo/chromo_shadow_dom"/>
</dbReference>
<dbReference type="EMBL" id="NBNE01000793">
    <property type="protein sequence ID" value="OWZ17202.1"/>
    <property type="molecule type" value="Genomic_DNA"/>
</dbReference>
<dbReference type="Proteomes" id="UP000198211">
    <property type="component" value="Unassembled WGS sequence"/>
</dbReference>
<dbReference type="InterPro" id="IPR012337">
    <property type="entry name" value="RNaseH-like_sf"/>
</dbReference>
<dbReference type="InterPro" id="IPR036397">
    <property type="entry name" value="RNaseH_sf"/>
</dbReference>
<keyword evidence="1" id="KW-0175">Coiled coil</keyword>
<dbReference type="SUPFAM" id="SSF54160">
    <property type="entry name" value="Chromo domain-like"/>
    <property type="match status" value="1"/>
</dbReference>
<accession>A0A225WI12</accession>
<dbReference type="PROSITE" id="PS50013">
    <property type="entry name" value="CHROMO_2"/>
    <property type="match status" value="1"/>
</dbReference>
<dbReference type="CDD" id="cd18965">
    <property type="entry name" value="chromodomain"/>
    <property type="match status" value="1"/>
</dbReference>
<dbReference type="Gene3D" id="3.30.420.10">
    <property type="entry name" value="Ribonuclease H-like superfamily/Ribonuclease H"/>
    <property type="match status" value="1"/>
</dbReference>
<dbReference type="SUPFAM" id="SSF53098">
    <property type="entry name" value="Ribonuclease H-like"/>
    <property type="match status" value="1"/>
</dbReference>
<evidence type="ECO:0000256" key="1">
    <source>
        <dbReference type="SAM" id="Coils"/>
    </source>
</evidence>
<dbReference type="PANTHER" id="PTHR37984:SF5">
    <property type="entry name" value="PROTEIN NYNRIN-LIKE"/>
    <property type="match status" value="1"/>
</dbReference>
<dbReference type="Pfam" id="PF24626">
    <property type="entry name" value="SH3_Tf2-1"/>
    <property type="match status" value="1"/>
</dbReference>
<name>A0A225WI12_9STRA</name>
<dbReference type="SMART" id="SM00298">
    <property type="entry name" value="CHROMO"/>
    <property type="match status" value="1"/>
</dbReference>
<gene>
    <name evidence="3" type="ORF">PHMEG_0008885</name>
</gene>
<protein>
    <submittedName>
        <fullName evidence="3">Retroelement</fullName>
    </submittedName>
</protein>
<feature type="coiled-coil region" evidence="1">
    <location>
        <begin position="97"/>
        <end position="124"/>
    </location>
</feature>
<dbReference type="InterPro" id="IPR056924">
    <property type="entry name" value="SH3_Tf2-1"/>
</dbReference>
<dbReference type="GO" id="GO:0003676">
    <property type="term" value="F:nucleic acid binding"/>
    <property type="evidence" value="ECO:0007669"/>
    <property type="project" value="InterPro"/>
</dbReference>
<dbReference type="PANTHER" id="PTHR37984">
    <property type="entry name" value="PROTEIN CBG26694"/>
    <property type="match status" value="1"/>
</dbReference>
<dbReference type="InterPro" id="IPR050951">
    <property type="entry name" value="Retrovirus_Pol_polyprotein"/>
</dbReference>
<dbReference type="STRING" id="4795.A0A225WI12"/>
<evidence type="ECO:0000313" key="3">
    <source>
        <dbReference type="EMBL" id="OWZ17202.1"/>
    </source>
</evidence>
<evidence type="ECO:0000313" key="4">
    <source>
        <dbReference type="Proteomes" id="UP000198211"/>
    </source>
</evidence>
<feature type="domain" description="Chromo" evidence="2">
    <location>
        <begin position="230"/>
        <end position="292"/>
    </location>
</feature>
<comment type="caution">
    <text evidence="3">The sequence shown here is derived from an EMBL/GenBank/DDBJ whole genome shotgun (WGS) entry which is preliminary data.</text>
</comment>
<dbReference type="AlphaFoldDB" id="A0A225WI12"/>
<reference evidence="4" key="1">
    <citation type="submission" date="2017-03" db="EMBL/GenBank/DDBJ databases">
        <title>Phytopthora megakarya and P. palmivora, two closely related causual agents of cacao black pod achieved similar genome size and gene model numbers by different mechanisms.</title>
        <authorList>
            <person name="Ali S."/>
            <person name="Shao J."/>
            <person name="Larry D.J."/>
            <person name="Kronmiller B."/>
            <person name="Shen D."/>
            <person name="Strem M.D."/>
            <person name="Melnick R.L."/>
            <person name="Guiltinan M.J."/>
            <person name="Tyler B.M."/>
            <person name="Meinhardt L.W."/>
            <person name="Bailey B.A."/>
        </authorList>
    </citation>
    <scope>NUCLEOTIDE SEQUENCE [LARGE SCALE GENOMIC DNA]</scope>
    <source>
        <strain evidence="4">zdho120</strain>
    </source>
</reference>
<dbReference type="Pfam" id="PF00385">
    <property type="entry name" value="Chromo"/>
    <property type="match status" value="1"/>
</dbReference>